<accession>A0A225UQ36</accession>
<dbReference type="Gene3D" id="3.30.420.10">
    <property type="entry name" value="Ribonuclease H-like superfamily/Ribonuclease H"/>
    <property type="match status" value="1"/>
</dbReference>
<dbReference type="GO" id="GO:0003676">
    <property type="term" value="F:nucleic acid binding"/>
    <property type="evidence" value="ECO:0007669"/>
    <property type="project" value="InterPro"/>
</dbReference>
<gene>
    <name evidence="1" type="ORF">PHMEG_00034784</name>
</gene>
<dbReference type="AlphaFoldDB" id="A0A225UQ36"/>
<proteinExistence type="predicted"/>
<protein>
    <submittedName>
        <fullName evidence="1">Uncharacterized protein</fullName>
    </submittedName>
</protein>
<organism evidence="1 2">
    <name type="scientific">Phytophthora megakarya</name>
    <dbReference type="NCBI Taxonomy" id="4795"/>
    <lineage>
        <taxon>Eukaryota</taxon>
        <taxon>Sar</taxon>
        <taxon>Stramenopiles</taxon>
        <taxon>Oomycota</taxon>
        <taxon>Peronosporomycetes</taxon>
        <taxon>Peronosporales</taxon>
        <taxon>Peronosporaceae</taxon>
        <taxon>Phytophthora</taxon>
    </lineage>
</organism>
<name>A0A225UQ36_9STRA</name>
<comment type="caution">
    <text evidence="1">The sequence shown here is derived from an EMBL/GenBank/DDBJ whole genome shotgun (WGS) entry which is preliminary data.</text>
</comment>
<dbReference type="PANTHER" id="PTHR33939:SF1">
    <property type="entry name" value="DUF4371 DOMAIN-CONTAINING PROTEIN"/>
    <property type="match status" value="1"/>
</dbReference>
<dbReference type="Proteomes" id="UP000198211">
    <property type="component" value="Unassembled WGS sequence"/>
</dbReference>
<evidence type="ECO:0000313" key="1">
    <source>
        <dbReference type="EMBL" id="OWY95257.1"/>
    </source>
</evidence>
<dbReference type="InterPro" id="IPR036397">
    <property type="entry name" value="RNaseH_sf"/>
</dbReference>
<dbReference type="PANTHER" id="PTHR33939">
    <property type="entry name" value="PROTEIN CBG22215"/>
    <property type="match status" value="1"/>
</dbReference>
<dbReference type="EMBL" id="NBNE01013179">
    <property type="protein sequence ID" value="OWY95257.1"/>
    <property type="molecule type" value="Genomic_DNA"/>
</dbReference>
<dbReference type="OrthoDB" id="88722at2759"/>
<reference evidence="2" key="1">
    <citation type="submission" date="2017-03" db="EMBL/GenBank/DDBJ databases">
        <title>Phytopthora megakarya and P. palmivora, two closely related causual agents of cacao black pod achieved similar genome size and gene model numbers by different mechanisms.</title>
        <authorList>
            <person name="Ali S."/>
            <person name="Shao J."/>
            <person name="Larry D.J."/>
            <person name="Kronmiller B."/>
            <person name="Shen D."/>
            <person name="Strem M.D."/>
            <person name="Melnick R.L."/>
            <person name="Guiltinan M.J."/>
            <person name="Tyler B.M."/>
            <person name="Meinhardt L.W."/>
            <person name="Bailey B.A."/>
        </authorList>
    </citation>
    <scope>NUCLEOTIDE SEQUENCE [LARGE SCALE GENOMIC DNA]</scope>
    <source>
        <strain evidence="2">zdho120</strain>
    </source>
</reference>
<evidence type="ECO:0000313" key="2">
    <source>
        <dbReference type="Proteomes" id="UP000198211"/>
    </source>
</evidence>
<keyword evidence="2" id="KW-1185">Reference proteome</keyword>
<sequence length="191" mass="21797">MVDAGIITCAEHIQDGSTTWSQDEIHGAFVEGSIEHWNSASKKRKGAMEPTDCHGNFDSDTFELWFTNLCVTLPNNYGPCNIHMNGASYHKQLTNPTPSKSWLKADIRQWLTDRGRVLYYSQPTCIFNVFYILEIHYEKKDAISQLLVRVQPHRPTPIYAAQVIAMKHDHLVFFTPPYHPQLQPIELVGGL</sequence>